<organism evidence="2 3">
    <name type="scientific">Mycena alexandri</name>
    <dbReference type="NCBI Taxonomy" id="1745969"/>
    <lineage>
        <taxon>Eukaryota</taxon>
        <taxon>Fungi</taxon>
        <taxon>Dikarya</taxon>
        <taxon>Basidiomycota</taxon>
        <taxon>Agaricomycotina</taxon>
        <taxon>Agaricomycetes</taxon>
        <taxon>Agaricomycetidae</taxon>
        <taxon>Agaricales</taxon>
        <taxon>Marasmiineae</taxon>
        <taxon>Mycenaceae</taxon>
        <taxon>Mycena</taxon>
    </lineage>
</organism>
<evidence type="ECO:0000313" key="2">
    <source>
        <dbReference type="EMBL" id="KAJ7022949.1"/>
    </source>
</evidence>
<keyword evidence="3" id="KW-1185">Reference proteome</keyword>
<proteinExistence type="predicted"/>
<evidence type="ECO:0000313" key="3">
    <source>
        <dbReference type="Proteomes" id="UP001218188"/>
    </source>
</evidence>
<protein>
    <submittedName>
        <fullName evidence="2">Uncharacterized protein</fullName>
    </submittedName>
</protein>
<gene>
    <name evidence="2" type="ORF">C8F04DRAFT_1402063</name>
</gene>
<accession>A0AAD6S8Q4</accession>
<feature type="compositionally biased region" description="Basic and acidic residues" evidence="1">
    <location>
        <begin position="19"/>
        <end position="32"/>
    </location>
</feature>
<dbReference type="Proteomes" id="UP001218188">
    <property type="component" value="Unassembled WGS sequence"/>
</dbReference>
<comment type="caution">
    <text evidence="2">The sequence shown here is derived from an EMBL/GenBank/DDBJ whole genome shotgun (WGS) entry which is preliminary data.</text>
</comment>
<evidence type="ECO:0000256" key="1">
    <source>
        <dbReference type="SAM" id="MobiDB-lite"/>
    </source>
</evidence>
<dbReference type="AlphaFoldDB" id="A0AAD6S8Q4"/>
<sequence>MSIPAANAPKSEFPPGQDFQEHGIPDQEDHSQRFPPCLRPRAPYELYSKPPVMVEGNDEIKTLLDSARVAKEERAGEFLDESVRVVRVFLSSYLRNQGIVYADRNHRRAPLTAELAKALPDEFTSACKAWWGRRVDGEPEMGEEPYRLHSGYARYHCLREAMPRRWEPGGGAARKDMKGAFTSVPFPLPY</sequence>
<dbReference type="EMBL" id="JARJCM010000199">
    <property type="protein sequence ID" value="KAJ7022949.1"/>
    <property type="molecule type" value="Genomic_DNA"/>
</dbReference>
<reference evidence="2" key="1">
    <citation type="submission" date="2023-03" db="EMBL/GenBank/DDBJ databases">
        <title>Massive genome expansion in bonnet fungi (Mycena s.s.) driven by repeated elements and novel gene families across ecological guilds.</title>
        <authorList>
            <consortium name="Lawrence Berkeley National Laboratory"/>
            <person name="Harder C.B."/>
            <person name="Miyauchi S."/>
            <person name="Viragh M."/>
            <person name="Kuo A."/>
            <person name="Thoen E."/>
            <person name="Andreopoulos B."/>
            <person name="Lu D."/>
            <person name="Skrede I."/>
            <person name="Drula E."/>
            <person name="Henrissat B."/>
            <person name="Morin E."/>
            <person name="Kohler A."/>
            <person name="Barry K."/>
            <person name="LaButti K."/>
            <person name="Morin E."/>
            <person name="Salamov A."/>
            <person name="Lipzen A."/>
            <person name="Mereny Z."/>
            <person name="Hegedus B."/>
            <person name="Baldrian P."/>
            <person name="Stursova M."/>
            <person name="Weitz H."/>
            <person name="Taylor A."/>
            <person name="Grigoriev I.V."/>
            <person name="Nagy L.G."/>
            <person name="Martin F."/>
            <person name="Kauserud H."/>
        </authorList>
    </citation>
    <scope>NUCLEOTIDE SEQUENCE</scope>
    <source>
        <strain evidence="2">CBHHK200</strain>
    </source>
</reference>
<name>A0AAD6S8Q4_9AGAR</name>
<feature type="region of interest" description="Disordered" evidence="1">
    <location>
        <begin position="1"/>
        <end position="38"/>
    </location>
</feature>